<dbReference type="InterPro" id="IPR000847">
    <property type="entry name" value="LysR_HTH_N"/>
</dbReference>
<dbReference type="PRINTS" id="PR00039">
    <property type="entry name" value="HTHLYSR"/>
</dbReference>
<dbReference type="Pfam" id="PF03466">
    <property type="entry name" value="LysR_substrate"/>
    <property type="match status" value="1"/>
</dbReference>
<dbReference type="PROSITE" id="PS50931">
    <property type="entry name" value="HTH_LYSR"/>
    <property type="match status" value="1"/>
</dbReference>
<dbReference type="AlphaFoldDB" id="A0AA47B5F2"/>
<proteinExistence type="inferred from homology"/>
<organism evidence="6 7">
    <name type="scientific">Lactobacillus helsingborgensis</name>
    <dbReference type="NCBI Taxonomy" id="1218494"/>
    <lineage>
        <taxon>Bacteria</taxon>
        <taxon>Bacillati</taxon>
        <taxon>Bacillota</taxon>
        <taxon>Bacilli</taxon>
        <taxon>Lactobacillales</taxon>
        <taxon>Lactobacillaceae</taxon>
        <taxon>Lactobacillus</taxon>
    </lineage>
</organism>
<dbReference type="PANTHER" id="PTHR30126">
    <property type="entry name" value="HTH-TYPE TRANSCRIPTIONAL REGULATOR"/>
    <property type="match status" value="1"/>
</dbReference>
<keyword evidence="4" id="KW-0804">Transcription</keyword>
<dbReference type="RefSeq" id="WP_084608683.1">
    <property type="nucleotide sequence ID" value="NZ_BPOZ01000003.1"/>
</dbReference>
<dbReference type="Gene3D" id="1.10.10.10">
    <property type="entry name" value="Winged helix-like DNA-binding domain superfamily/Winged helix DNA-binding domain"/>
    <property type="match status" value="1"/>
</dbReference>
<dbReference type="SUPFAM" id="SSF53850">
    <property type="entry name" value="Periplasmic binding protein-like II"/>
    <property type="match status" value="1"/>
</dbReference>
<evidence type="ECO:0000256" key="1">
    <source>
        <dbReference type="ARBA" id="ARBA00009437"/>
    </source>
</evidence>
<dbReference type="Proteomes" id="UP001164557">
    <property type="component" value="Chromosome"/>
</dbReference>
<dbReference type="SUPFAM" id="SSF46785">
    <property type="entry name" value="Winged helix' DNA-binding domain"/>
    <property type="match status" value="1"/>
</dbReference>
<accession>A0AA47B5F2</accession>
<dbReference type="InterPro" id="IPR005119">
    <property type="entry name" value="LysR_subst-bd"/>
</dbReference>
<evidence type="ECO:0000313" key="7">
    <source>
        <dbReference type="Proteomes" id="UP001164557"/>
    </source>
</evidence>
<evidence type="ECO:0000313" key="6">
    <source>
        <dbReference type="EMBL" id="UZX30287.1"/>
    </source>
</evidence>
<protein>
    <submittedName>
        <fullName evidence="6">LysR family transcriptional regulator</fullName>
    </submittedName>
</protein>
<dbReference type="PANTHER" id="PTHR30126:SF96">
    <property type="entry name" value="TRANSCRIPTIONAL REGULATORY PROTEIN, LYSR FAMILY"/>
    <property type="match status" value="1"/>
</dbReference>
<dbReference type="EMBL" id="CP084389">
    <property type="protein sequence ID" value="UZX30287.1"/>
    <property type="molecule type" value="Genomic_DNA"/>
</dbReference>
<dbReference type="InterPro" id="IPR036390">
    <property type="entry name" value="WH_DNA-bd_sf"/>
</dbReference>
<keyword evidence="2" id="KW-0805">Transcription regulation</keyword>
<evidence type="ECO:0000259" key="5">
    <source>
        <dbReference type="PROSITE" id="PS50931"/>
    </source>
</evidence>
<dbReference type="GO" id="GO:0003700">
    <property type="term" value="F:DNA-binding transcription factor activity"/>
    <property type="evidence" value="ECO:0007669"/>
    <property type="project" value="InterPro"/>
</dbReference>
<gene>
    <name evidence="6" type="ORF">LDX53_03545</name>
</gene>
<dbReference type="GO" id="GO:0003677">
    <property type="term" value="F:DNA binding"/>
    <property type="evidence" value="ECO:0007669"/>
    <property type="project" value="UniProtKB-KW"/>
</dbReference>
<reference evidence="6" key="1">
    <citation type="submission" date="2021-09" db="EMBL/GenBank/DDBJ databases">
        <title>Lactobacillus species from Apis mellifera, Switzerland.</title>
        <authorList>
            <person name="Pfister J."/>
            <person name="Brown A."/>
            <person name="Neumann P."/>
            <person name="Collaud A."/>
            <person name="Retschnig G."/>
            <person name="Perreten V."/>
        </authorList>
    </citation>
    <scope>NUCLEOTIDE SEQUENCE</scope>
    <source>
        <strain evidence="6">IBH002</strain>
    </source>
</reference>
<evidence type="ECO:0000256" key="4">
    <source>
        <dbReference type="ARBA" id="ARBA00023163"/>
    </source>
</evidence>
<dbReference type="InterPro" id="IPR036388">
    <property type="entry name" value="WH-like_DNA-bd_sf"/>
</dbReference>
<evidence type="ECO:0000256" key="3">
    <source>
        <dbReference type="ARBA" id="ARBA00023125"/>
    </source>
</evidence>
<keyword evidence="7" id="KW-1185">Reference proteome</keyword>
<dbReference type="Gene3D" id="3.40.190.10">
    <property type="entry name" value="Periplasmic binding protein-like II"/>
    <property type="match status" value="2"/>
</dbReference>
<sequence>MMKYSLLAYKYFVDVVETQGFTPAAKRNFVSQTAISNAIKNLEKQLGVQLIDRSTSHFKVTLAGSNLYHCAIPLLNTYYEFGEKITQLNNSFSILKIHYLHGFGFWTVKLAQSLLTSNPKLQLQLDTENFATSFTKLDAGNYDVLIGFSTAVSKIKDIHVKKIGTANFSILLNQSSLTKNGNISKKTIKRQPLFLQKWTATDSNDVQSKIKIILRNMHIDYSQIIYLDSFDAAISNVVLNHGLAIYPRELSIPKKYDDCLCFLPQLPELKYDVVAIYKNPALANILERATD</sequence>
<comment type="similarity">
    <text evidence="1">Belongs to the LysR transcriptional regulatory family.</text>
</comment>
<feature type="domain" description="HTH lysR-type" evidence="5">
    <location>
        <begin position="10"/>
        <end position="61"/>
    </location>
</feature>
<keyword evidence="3" id="KW-0238">DNA-binding</keyword>
<evidence type="ECO:0000256" key="2">
    <source>
        <dbReference type="ARBA" id="ARBA00023015"/>
    </source>
</evidence>
<dbReference type="Pfam" id="PF00126">
    <property type="entry name" value="HTH_1"/>
    <property type="match status" value="1"/>
</dbReference>
<name>A0AA47B5F2_9LACO</name>